<feature type="transmembrane region" description="Helical" evidence="4">
    <location>
        <begin position="6"/>
        <end position="25"/>
    </location>
</feature>
<dbReference type="SUPFAM" id="SSF55890">
    <property type="entry name" value="Sporulation response regulatory protein Spo0B"/>
    <property type="match status" value="1"/>
</dbReference>
<dbReference type="InterPro" id="IPR039506">
    <property type="entry name" value="SPOB_a"/>
</dbReference>
<feature type="transmembrane region" description="Helical" evidence="4">
    <location>
        <begin position="83"/>
        <end position="109"/>
    </location>
</feature>
<dbReference type="GO" id="GO:0042802">
    <property type="term" value="F:identical protein binding"/>
    <property type="evidence" value="ECO:0007669"/>
    <property type="project" value="TreeGrafter"/>
</dbReference>
<dbReference type="Gene3D" id="1.10.287.130">
    <property type="match status" value="1"/>
</dbReference>
<sequence>MNESMEFIFSVVDIILLFLFTWKVMDQKDFSFVNASFILGLLSLINIIIYSWLGFTNPIGILMMIVATGALFSLLLREKIWKIYFIVMVGLTGLFVCGLIVSGLILTVMEIEPSTFYHPTIYRIATGVLSKLLFFLFVWKRLDKIRIIAYLDRKRSYQVFLLCIFNIMIVLMAFLFYKYTTIVKGHEKVYAIVIVFCAVSLSILLLETMKKISEQTQKEMLWRRQEEEYKKQVFYMNHMGDMLQSIRMQRHDFRHHIGCLYGLLKLNKVEEAKRYIEKLTDEVIFFDALICIDHPIISSVVNMKLPQAKKEKIKVELDVDLPEKINIDPMDLSVIIGNLMDNAIEACIKDNIENKFINLEMYVKNYNLIIKITNSKSVDVHVESEKIKYNFTTKADAQNHGFGLQSVFQAVKKYHGMMKLEDDRDIFKVSIGIPLQNHEM</sequence>
<dbReference type="InterPro" id="IPR016120">
    <property type="entry name" value="Sig_transdc_His_kin_SpoOB"/>
</dbReference>
<proteinExistence type="predicted"/>
<evidence type="ECO:0000256" key="4">
    <source>
        <dbReference type="SAM" id="Phobius"/>
    </source>
</evidence>
<dbReference type="Pfam" id="PF14689">
    <property type="entry name" value="SPOB_a"/>
    <property type="match status" value="1"/>
</dbReference>
<protein>
    <submittedName>
        <fullName evidence="7">Sensor protein CitS</fullName>
        <ecNumber evidence="7">2.7.13.3</ecNumber>
    </submittedName>
</protein>
<keyword evidence="4" id="KW-1133">Transmembrane helix</keyword>
<dbReference type="Pfam" id="PF14501">
    <property type="entry name" value="HATPase_c_5"/>
    <property type="match status" value="1"/>
</dbReference>
<feature type="transmembrane region" description="Helical" evidence="4">
    <location>
        <begin position="189"/>
        <end position="206"/>
    </location>
</feature>
<organism evidence="7 8">
    <name type="scientific">Thermotalea metallivorans</name>
    <dbReference type="NCBI Taxonomy" id="520762"/>
    <lineage>
        <taxon>Bacteria</taxon>
        <taxon>Bacillati</taxon>
        <taxon>Bacillota</taxon>
        <taxon>Clostridia</taxon>
        <taxon>Peptostreptococcales</taxon>
        <taxon>Thermotaleaceae</taxon>
        <taxon>Thermotalea</taxon>
    </lineage>
</organism>
<keyword evidence="3" id="KW-0418">Kinase</keyword>
<feature type="transmembrane region" description="Helical" evidence="4">
    <location>
        <begin position="59"/>
        <end position="76"/>
    </location>
</feature>
<dbReference type="CDD" id="cd16935">
    <property type="entry name" value="HATPase_AgrC-ComD-like"/>
    <property type="match status" value="1"/>
</dbReference>
<feature type="transmembrane region" description="Helical" evidence="4">
    <location>
        <begin position="32"/>
        <end position="53"/>
    </location>
</feature>
<comment type="caution">
    <text evidence="7">The sequence shown here is derived from an EMBL/GenBank/DDBJ whole genome shotgun (WGS) entry which is preliminary data.</text>
</comment>
<dbReference type="RefSeq" id="WP_068558065.1">
    <property type="nucleotide sequence ID" value="NZ_LOEE01000083.1"/>
</dbReference>
<keyword evidence="8" id="KW-1185">Reference proteome</keyword>
<dbReference type="STRING" id="520762.AN619_29980"/>
<accession>A0A140KZH8</accession>
<evidence type="ECO:0000259" key="5">
    <source>
        <dbReference type="Pfam" id="PF14501"/>
    </source>
</evidence>
<gene>
    <name evidence="7" type="primary">citS</name>
    <name evidence="7" type="ORF">AN619_29980</name>
</gene>
<dbReference type="EMBL" id="LOEE01000083">
    <property type="protein sequence ID" value="KXG73703.1"/>
    <property type="molecule type" value="Genomic_DNA"/>
</dbReference>
<dbReference type="GO" id="GO:0000155">
    <property type="term" value="F:phosphorelay sensor kinase activity"/>
    <property type="evidence" value="ECO:0007669"/>
    <property type="project" value="InterPro"/>
</dbReference>
<reference evidence="7 8" key="1">
    <citation type="submission" date="2015-12" db="EMBL/GenBank/DDBJ databases">
        <title>Draft genome sequence of the thermoanaerobe Thermotalea metallivorans, an isolate from the runoff channel of the Great Artesian Basin, Australia.</title>
        <authorList>
            <person name="Patel B.K."/>
        </authorList>
    </citation>
    <scope>NUCLEOTIDE SEQUENCE [LARGE SCALE GENOMIC DNA]</scope>
    <source>
        <strain evidence="7 8">B2-1</strain>
    </source>
</reference>
<feature type="transmembrane region" description="Helical" evidence="4">
    <location>
        <begin position="121"/>
        <end position="139"/>
    </location>
</feature>
<keyword evidence="4" id="KW-0472">Membrane</keyword>
<evidence type="ECO:0000313" key="8">
    <source>
        <dbReference type="Proteomes" id="UP000070456"/>
    </source>
</evidence>
<keyword evidence="1" id="KW-0597">Phosphoprotein</keyword>
<name>A0A140KZH8_9FIRM</name>
<dbReference type="SUPFAM" id="SSF55874">
    <property type="entry name" value="ATPase domain of HSP90 chaperone/DNA topoisomerase II/histidine kinase"/>
    <property type="match status" value="1"/>
</dbReference>
<dbReference type="Gene3D" id="3.30.565.10">
    <property type="entry name" value="Histidine kinase-like ATPase, C-terminal domain"/>
    <property type="match status" value="1"/>
</dbReference>
<evidence type="ECO:0000259" key="6">
    <source>
        <dbReference type="Pfam" id="PF14689"/>
    </source>
</evidence>
<dbReference type="Proteomes" id="UP000070456">
    <property type="component" value="Unassembled WGS sequence"/>
</dbReference>
<keyword evidence="2 7" id="KW-0808">Transferase</keyword>
<feature type="domain" description="Sensor histidine kinase NatK-like C-terminal" evidence="5">
    <location>
        <begin position="328"/>
        <end position="434"/>
    </location>
</feature>
<feature type="transmembrane region" description="Helical" evidence="4">
    <location>
        <begin position="159"/>
        <end position="177"/>
    </location>
</feature>
<dbReference type="InterPro" id="IPR036890">
    <property type="entry name" value="HATPase_C_sf"/>
</dbReference>
<evidence type="ECO:0000256" key="1">
    <source>
        <dbReference type="ARBA" id="ARBA00022553"/>
    </source>
</evidence>
<dbReference type="PANTHER" id="PTHR40448">
    <property type="entry name" value="TWO-COMPONENT SENSOR HISTIDINE KINASE"/>
    <property type="match status" value="1"/>
</dbReference>
<dbReference type="InterPro" id="IPR032834">
    <property type="entry name" value="NatK-like_C"/>
</dbReference>
<keyword evidence="4" id="KW-0812">Transmembrane</keyword>
<dbReference type="EC" id="2.7.13.3" evidence="7"/>
<evidence type="ECO:0000256" key="2">
    <source>
        <dbReference type="ARBA" id="ARBA00022679"/>
    </source>
</evidence>
<evidence type="ECO:0000256" key="3">
    <source>
        <dbReference type="ARBA" id="ARBA00022777"/>
    </source>
</evidence>
<dbReference type="AlphaFoldDB" id="A0A140KZH8"/>
<feature type="domain" description="SpoOB alpha-helical" evidence="6">
    <location>
        <begin position="235"/>
        <end position="283"/>
    </location>
</feature>
<dbReference type="PANTHER" id="PTHR40448:SF1">
    <property type="entry name" value="TWO-COMPONENT SENSOR HISTIDINE KINASE"/>
    <property type="match status" value="1"/>
</dbReference>
<evidence type="ECO:0000313" key="7">
    <source>
        <dbReference type="EMBL" id="KXG73703.1"/>
    </source>
</evidence>